<reference evidence="2 3" key="1">
    <citation type="submission" date="2016-07" db="EMBL/GenBank/DDBJ databases">
        <title>Pervasive Adenine N6-methylation of Active Genes in Fungi.</title>
        <authorList>
            <consortium name="DOE Joint Genome Institute"/>
            <person name="Mondo S.J."/>
            <person name="Dannebaum R.O."/>
            <person name="Kuo R.C."/>
            <person name="Labutti K."/>
            <person name="Haridas S."/>
            <person name="Kuo A."/>
            <person name="Salamov A."/>
            <person name="Ahrendt S.R."/>
            <person name="Lipzen A."/>
            <person name="Sullivan W."/>
            <person name="Andreopoulos W.B."/>
            <person name="Clum A."/>
            <person name="Lindquist E."/>
            <person name="Daum C."/>
            <person name="Ramamoorthy G.K."/>
            <person name="Gryganskyi A."/>
            <person name="Culley D."/>
            <person name="Magnuson J.K."/>
            <person name="James T.Y."/>
            <person name="O'Malley M.A."/>
            <person name="Stajich J.E."/>
            <person name="Spatafora J.W."/>
            <person name="Visel A."/>
            <person name="Grigoriev I.V."/>
        </authorList>
    </citation>
    <scope>NUCLEOTIDE SEQUENCE [LARGE SCALE GENOMIC DNA]</scope>
    <source>
        <strain evidence="2 3">NRRL 3301</strain>
    </source>
</reference>
<dbReference type="STRING" id="101127.A0A1X2G9E2"/>
<evidence type="ECO:0000313" key="3">
    <source>
        <dbReference type="Proteomes" id="UP000242146"/>
    </source>
</evidence>
<gene>
    <name evidence="2" type="ORF">DM01DRAFT_1132522</name>
</gene>
<name>A0A1X2G9E2_9FUNG</name>
<sequence length="125" mass="14589">MSSDELAKAGLLTGSAPEEDRAKLLQSQKAAFFFKLERELEKINSFYLQKENELKIRLRTLIDKKKILQSDNRRLKHAYTLLNALQEAFVQFEQELNKIQVTIQLYKNRNNASLLLFLSNRNTSN</sequence>
<protein>
    <recommendedName>
        <fullName evidence="1">SPX domain-containing protein</fullName>
    </recommendedName>
</protein>
<dbReference type="Proteomes" id="UP000242146">
    <property type="component" value="Unassembled WGS sequence"/>
</dbReference>
<feature type="domain" description="SPX" evidence="1">
    <location>
        <begin position="1"/>
        <end position="125"/>
    </location>
</feature>
<dbReference type="EMBL" id="MCGT01000030">
    <property type="protein sequence ID" value="ORX48307.1"/>
    <property type="molecule type" value="Genomic_DNA"/>
</dbReference>
<evidence type="ECO:0000259" key="1">
    <source>
        <dbReference type="PROSITE" id="PS51382"/>
    </source>
</evidence>
<keyword evidence="3" id="KW-1185">Reference proteome</keyword>
<evidence type="ECO:0000313" key="2">
    <source>
        <dbReference type="EMBL" id="ORX48307.1"/>
    </source>
</evidence>
<dbReference type="OrthoDB" id="1577640at2759"/>
<dbReference type="PROSITE" id="PS51382">
    <property type="entry name" value="SPX"/>
    <property type="match status" value="1"/>
</dbReference>
<proteinExistence type="predicted"/>
<comment type="caution">
    <text evidence="2">The sequence shown here is derived from an EMBL/GenBank/DDBJ whole genome shotgun (WGS) entry which is preliminary data.</text>
</comment>
<organism evidence="2 3">
    <name type="scientific">Hesseltinella vesiculosa</name>
    <dbReference type="NCBI Taxonomy" id="101127"/>
    <lineage>
        <taxon>Eukaryota</taxon>
        <taxon>Fungi</taxon>
        <taxon>Fungi incertae sedis</taxon>
        <taxon>Mucoromycota</taxon>
        <taxon>Mucoromycotina</taxon>
        <taxon>Mucoromycetes</taxon>
        <taxon>Mucorales</taxon>
        <taxon>Cunninghamellaceae</taxon>
        <taxon>Hesseltinella</taxon>
    </lineage>
</organism>
<dbReference type="AlphaFoldDB" id="A0A1X2G9E2"/>
<dbReference type="InterPro" id="IPR004331">
    <property type="entry name" value="SPX_dom"/>
</dbReference>
<dbReference type="Pfam" id="PF03105">
    <property type="entry name" value="SPX"/>
    <property type="match status" value="1"/>
</dbReference>
<accession>A0A1X2G9E2</accession>